<gene>
    <name evidence="2" type="ORF">EZS27_034195</name>
</gene>
<reference evidence="2" key="1">
    <citation type="submission" date="2019-03" db="EMBL/GenBank/DDBJ databases">
        <title>Single cell metagenomics reveals metabolic interactions within the superorganism composed of flagellate Streblomastix strix and complex community of Bacteroidetes bacteria on its surface.</title>
        <authorList>
            <person name="Treitli S.C."/>
            <person name="Kolisko M."/>
            <person name="Husnik F."/>
            <person name="Keeling P."/>
            <person name="Hampl V."/>
        </authorList>
    </citation>
    <scope>NUCLEOTIDE SEQUENCE</scope>
    <source>
        <strain evidence="2">STM</strain>
    </source>
</reference>
<sequence length="31" mass="3595">ETNSNLEASNVMPVKKEKLTPEQMEHRILDL</sequence>
<dbReference type="AlphaFoldDB" id="A0A5J4Q1G8"/>
<evidence type="ECO:0000256" key="1">
    <source>
        <dbReference type="SAM" id="MobiDB-lite"/>
    </source>
</evidence>
<proteinExistence type="predicted"/>
<accession>A0A5J4Q1G8</accession>
<feature type="compositionally biased region" description="Basic and acidic residues" evidence="1">
    <location>
        <begin position="14"/>
        <end position="31"/>
    </location>
</feature>
<comment type="caution">
    <text evidence="2">The sequence shown here is derived from an EMBL/GenBank/DDBJ whole genome shotgun (WGS) entry which is preliminary data.</text>
</comment>
<dbReference type="EMBL" id="SNRY01005291">
    <property type="protein sequence ID" value="KAA6315332.1"/>
    <property type="molecule type" value="Genomic_DNA"/>
</dbReference>
<feature type="region of interest" description="Disordered" evidence="1">
    <location>
        <begin position="1"/>
        <end position="31"/>
    </location>
</feature>
<name>A0A5J4Q1G8_9ZZZZ</name>
<evidence type="ECO:0000313" key="2">
    <source>
        <dbReference type="EMBL" id="KAA6315332.1"/>
    </source>
</evidence>
<organism evidence="2">
    <name type="scientific">termite gut metagenome</name>
    <dbReference type="NCBI Taxonomy" id="433724"/>
    <lineage>
        <taxon>unclassified sequences</taxon>
        <taxon>metagenomes</taxon>
        <taxon>organismal metagenomes</taxon>
    </lineage>
</organism>
<protein>
    <submittedName>
        <fullName evidence="2">Uncharacterized protein</fullName>
    </submittedName>
</protein>
<feature type="non-terminal residue" evidence="2">
    <location>
        <position position="1"/>
    </location>
</feature>